<organism evidence="1 2">
    <name type="scientific">Salmonella enterica I</name>
    <dbReference type="NCBI Taxonomy" id="59201"/>
    <lineage>
        <taxon>Bacteria</taxon>
        <taxon>Pseudomonadati</taxon>
        <taxon>Pseudomonadota</taxon>
        <taxon>Gammaproteobacteria</taxon>
        <taxon>Enterobacterales</taxon>
        <taxon>Enterobacteriaceae</taxon>
        <taxon>Salmonella</taxon>
    </lineage>
</organism>
<protein>
    <submittedName>
        <fullName evidence="1">Membrane protein</fullName>
    </submittedName>
</protein>
<evidence type="ECO:0000313" key="2">
    <source>
        <dbReference type="Proteomes" id="UP000255509"/>
    </source>
</evidence>
<dbReference type="EMBL" id="UGXS01000004">
    <property type="protein sequence ID" value="SUH18463.1"/>
    <property type="molecule type" value="Genomic_DNA"/>
</dbReference>
<dbReference type="InterPro" id="IPR008861">
    <property type="entry name" value="GpX-like"/>
</dbReference>
<sequence>MPPPILRGVCKCATLNIVTTDGERWDNLAWRYYGDALAYERIIAANPHVAIMPVLPSGVRLIIPVISVTQTTPELPPWLR</sequence>
<dbReference type="AlphaFoldDB" id="A0A379WI15"/>
<reference evidence="1 2" key="1">
    <citation type="submission" date="2018-06" db="EMBL/GenBank/DDBJ databases">
        <authorList>
            <consortium name="Pathogen Informatics"/>
            <person name="Doyle S."/>
        </authorList>
    </citation>
    <scope>NUCLEOTIDE SEQUENCE [LARGE SCALE GENOMIC DNA]</scope>
    <source>
        <strain evidence="1 2">NCTC8258</strain>
    </source>
</reference>
<proteinExistence type="predicted"/>
<gene>
    <name evidence="1" type="ORF">NCTC8258_06294</name>
</gene>
<name>A0A379WI15_SALET</name>
<evidence type="ECO:0000313" key="1">
    <source>
        <dbReference type="EMBL" id="SUH18463.1"/>
    </source>
</evidence>
<dbReference type="Pfam" id="PF05489">
    <property type="entry name" value="Phage_tail_X"/>
    <property type="match status" value="1"/>
</dbReference>
<accession>A0A379WI15</accession>
<dbReference type="Proteomes" id="UP000255509">
    <property type="component" value="Unassembled WGS sequence"/>
</dbReference>